<dbReference type="AlphaFoldDB" id="A0A2G5HMD7"/>
<proteinExistence type="predicted"/>
<dbReference type="OrthoDB" id="5537330at2759"/>
<dbReference type="InterPro" id="IPR029032">
    <property type="entry name" value="AhpD-like"/>
</dbReference>
<organism evidence="1 3">
    <name type="scientific">Cercospora beticola</name>
    <name type="common">Sugarbeet leaf spot fungus</name>
    <dbReference type="NCBI Taxonomy" id="122368"/>
    <lineage>
        <taxon>Eukaryota</taxon>
        <taxon>Fungi</taxon>
        <taxon>Dikarya</taxon>
        <taxon>Ascomycota</taxon>
        <taxon>Pezizomycotina</taxon>
        <taxon>Dothideomycetes</taxon>
        <taxon>Dothideomycetidae</taxon>
        <taxon>Mycosphaerellales</taxon>
        <taxon>Mycosphaerellaceae</taxon>
        <taxon>Cercospora</taxon>
    </lineage>
</organism>
<reference evidence="2 4" key="2">
    <citation type="submission" date="2023-09" db="EMBL/GenBank/DDBJ databases">
        <title>Complete-Gapless Cercospora beticola genome.</title>
        <authorList>
            <person name="Wyatt N.A."/>
            <person name="Spanner R.E."/>
            <person name="Bolton M.D."/>
        </authorList>
    </citation>
    <scope>NUCLEOTIDE SEQUENCE [LARGE SCALE GENOMIC DNA]</scope>
    <source>
        <strain evidence="2">Cb09-40</strain>
    </source>
</reference>
<accession>A0A2G5HMD7</accession>
<reference evidence="1 3" key="1">
    <citation type="submission" date="2015-10" db="EMBL/GenBank/DDBJ databases">
        <title>The cercosporin biosynthetic gene cluster was horizontally transferred to several fungal lineages and shown to be expanded in Cercospora beticola based on microsynteny with recipient genomes.</title>
        <authorList>
            <person name="De Jonge R."/>
            <person name="Ebert M.K."/>
            <person name="Suttle J.C."/>
            <person name="Jurick Ii W.M."/>
            <person name="Secor G.A."/>
            <person name="Thomma B.P."/>
            <person name="Van De Peer Y."/>
            <person name="Bolton M.D."/>
        </authorList>
    </citation>
    <scope>NUCLEOTIDE SEQUENCE [LARGE SCALE GENOMIC DNA]</scope>
    <source>
        <strain evidence="1 3">09-40</strain>
    </source>
</reference>
<dbReference type="Gene3D" id="1.20.1290.10">
    <property type="entry name" value="AhpD-like"/>
    <property type="match status" value="1"/>
</dbReference>
<sequence>MSSSPSTTSQIPAALTNLFEAIESSFPSTTLGQDKWYIVVLACLVSGNHPGQAADLYKYLILRPEFSTPDQRKALVRRLRECLIKLVIIGGVIKPIEAIFCIANIERPEDRDYTFSRENWSSGPENEKRGRAWLDAIYKHNHAKTENLLSCHKDFDWLSREITYGLFLSDHEILGPVETELIVLSGIAMQNLPREMGWHLRGTRRIGVSAEDVEKIHQCIEKVGEYCGLPLDRLPRVKDIEHEVAFD</sequence>
<evidence type="ECO:0000313" key="1">
    <source>
        <dbReference type="EMBL" id="PIA93382.1"/>
    </source>
</evidence>
<dbReference type="EMBL" id="CP134187">
    <property type="protein sequence ID" value="WPB01683.1"/>
    <property type="molecule type" value="Genomic_DNA"/>
</dbReference>
<protein>
    <recommendedName>
        <fullName evidence="5">Carboxymuconolactone decarboxylase-like domain-containing protein</fullName>
    </recommendedName>
</protein>
<evidence type="ECO:0000313" key="2">
    <source>
        <dbReference type="EMBL" id="WPB01683.1"/>
    </source>
</evidence>
<keyword evidence="4" id="KW-1185">Reference proteome</keyword>
<dbReference type="SUPFAM" id="SSF69118">
    <property type="entry name" value="AhpD-like"/>
    <property type="match status" value="1"/>
</dbReference>
<dbReference type="PANTHER" id="PTHR28180:SF5">
    <property type="entry name" value="DNA POLYMERASE ALPHA SUBUNIT B"/>
    <property type="match status" value="1"/>
</dbReference>
<dbReference type="PANTHER" id="PTHR28180">
    <property type="entry name" value="CONSERVED MITOCHONDRIAL PROTEIN-RELATED"/>
    <property type="match status" value="1"/>
</dbReference>
<evidence type="ECO:0008006" key="5">
    <source>
        <dbReference type="Google" id="ProtNLM"/>
    </source>
</evidence>
<evidence type="ECO:0000313" key="4">
    <source>
        <dbReference type="Proteomes" id="UP001302367"/>
    </source>
</evidence>
<evidence type="ECO:0000313" key="3">
    <source>
        <dbReference type="Proteomes" id="UP000230605"/>
    </source>
</evidence>
<dbReference type="EMBL" id="LKMD01000105">
    <property type="protein sequence ID" value="PIA93382.1"/>
    <property type="molecule type" value="Genomic_DNA"/>
</dbReference>
<dbReference type="Proteomes" id="UP000230605">
    <property type="component" value="Chromosome 4"/>
</dbReference>
<dbReference type="InterPro" id="IPR052999">
    <property type="entry name" value="PTS1_Protein"/>
</dbReference>
<dbReference type="Proteomes" id="UP001302367">
    <property type="component" value="Chromosome 4"/>
</dbReference>
<gene>
    <name evidence="1" type="ORF">CB0940_04442</name>
    <name evidence="2" type="ORF">RHO25_006313</name>
</gene>
<name>A0A2G5HMD7_CERBT</name>